<dbReference type="KEGG" id="nao:Y958_17570"/>
<protein>
    <recommendedName>
        <fullName evidence="4">DoxX family protein</fullName>
    </recommendedName>
</protein>
<keyword evidence="1" id="KW-0472">Membrane</keyword>
<feature type="transmembrane region" description="Helical" evidence="1">
    <location>
        <begin position="66"/>
        <end position="89"/>
    </location>
</feature>
<keyword evidence="3" id="KW-1185">Reference proteome</keyword>
<feature type="transmembrane region" description="Helical" evidence="1">
    <location>
        <begin position="101"/>
        <end position="120"/>
    </location>
</feature>
<dbReference type="EMBL" id="CP022111">
    <property type="protein sequence ID" value="ASG22721.1"/>
    <property type="molecule type" value="Genomic_DNA"/>
</dbReference>
<reference evidence="2 3" key="1">
    <citation type="submission" date="2017-06" db="EMBL/GenBank/DDBJ databases">
        <title>Complete genome sequence of Nitrospirillum amazonense strain CBAmC, an endophytic nitrogen-fixing and plant growth-promoting bacterium, isolated from sugarcane.</title>
        <authorList>
            <person name="Schwab S."/>
            <person name="dos Santos Teixeira K.R."/>
            <person name="Simoes Araujo J.L."/>
            <person name="Soares Vidal M."/>
            <person name="Borges de Freitas H.R."/>
            <person name="Rivello Crivelaro A.L."/>
            <person name="Bueno de Camargo Nunes A."/>
            <person name="dos Santos C.M."/>
            <person name="Palmeira da Silva Rosa D."/>
            <person name="da Silva Padilha D."/>
            <person name="da Silva E."/>
            <person name="Araujo Terra L."/>
            <person name="Soares Mendes V."/>
            <person name="Farinelli L."/>
            <person name="Magalhaes Cruz L."/>
            <person name="Baldani J.I."/>
        </authorList>
    </citation>
    <scope>NUCLEOTIDE SEQUENCE [LARGE SCALE GENOMIC DNA]</scope>
    <source>
        <strain evidence="2 3">CBAmC</strain>
    </source>
</reference>
<proteinExistence type="predicted"/>
<evidence type="ECO:0000313" key="3">
    <source>
        <dbReference type="Proteomes" id="UP000197153"/>
    </source>
</evidence>
<dbReference type="RefSeq" id="WP_088873271.1">
    <property type="nucleotide sequence ID" value="NZ_CP022111.1"/>
</dbReference>
<evidence type="ECO:0000313" key="2">
    <source>
        <dbReference type="EMBL" id="ASG22721.1"/>
    </source>
</evidence>
<evidence type="ECO:0000256" key="1">
    <source>
        <dbReference type="SAM" id="Phobius"/>
    </source>
</evidence>
<gene>
    <name evidence="2" type="ORF">Y958_17570</name>
</gene>
<name>A0A248JW56_9PROT</name>
<dbReference type="Proteomes" id="UP000197153">
    <property type="component" value="Chromosome 2"/>
</dbReference>
<sequence>MTISVFRLYLLRAGYLLIALAMGGLTWPEILDPAADWSFNQGVVRCMLGALTLLCLLGVRYPLQMLPLLMFELTWKMIWLARVALPAWMSGHIDDGMAENIFAVGIGAIYWFIIPWRYVIDRYVTQSGDRWAWR</sequence>
<accession>A0A248JW56</accession>
<keyword evidence="1" id="KW-0812">Transmembrane</keyword>
<feature type="transmembrane region" description="Helical" evidence="1">
    <location>
        <begin position="9"/>
        <end position="27"/>
    </location>
</feature>
<evidence type="ECO:0008006" key="4">
    <source>
        <dbReference type="Google" id="ProtNLM"/>
    </source>
</evidence>
<dbReference type="AlphaFoldDB" id="A0A248JW56"/>
<feature type="transmembrane region" description="Helical" evidence="1">
    <location>
        <begin position="39"/>
        <end position="59"/>
    </location>
</feature>
<organism evidence="2 3">
    <name type="scientific">Nitrospirillum viridazoti CBAmc</name>
    <dbReference type="NCBI Taxonomy" id="1441467"/>
    <lineage>
        <taxon>Bacteria</taxon>
        <taxon>Pseudomonadati</taxon>
        <taxon>Pseudomonadota</taxon>
        <taxon>Alphaproteobacteria</taxon>
        <taxon>Rhodospirillales</taxon>
        <taxon>Azospirillaceae</taxon>
        <taxon>Nitrospirillum</taxon>
        <taxon>Nitrospirillum viridazoti</taxon>
    </lineage>
</organism>
<keyword evidence="1" id="KW-1133">Transmembrane helix</keyword>